<dbReference type="GO" id="GO:0005743">
    <property type="term" value="C:mitochondrial inner membrane"/>
    <property type="evidence" value="ECO:0007669"/>
    <property type="project" value="UniProtKB-SubCell"/>
</dbReference>
<dbReference type="PANTHER" id="PTHR17098:SF2">
    <property type="entry name" value="NADH DEHYDROGENASE [UBIQUINONE] 1 ALPHA SUBCOMPLEX SUBUNIT 1"/>
    <property type="match status" value="1"/>
</dbReference>
<keyword evidence="15" id="KW-1185">Reference proteome</keyword>
<evidence type="ECO:0000256" key="3">
    <source>
        <dbReference type="ARBA" id="ARBA00009960"/>
    </source>
</evidence>
<evidence type="ECO:0000256" key="9">
    <source>
        <dbReference type="ARBA" id="ARBA00022982"/>
    </source>
</evidence>
<reference evidence="14" key="1">
    <citation type="submission" date="2020-10" db="EMBL/GenBank/DDBJ databases">
        <title>Genome Sequence of Monilinia vaccinii-corymbosi Sheds Light on Mummy Berry Disease Infection of Blueberry and Mating Type.</title>
        <authorList>
            <person name="Yow A.G."/>
            <person name="Zhang Y."/>
            <person name="Bansal K."/>
            <person name="Eacker S.M."/>
            <person name="Sullivan S."/>
            <person name="Liachko I."/>
            <person name="Cubeta M.A."/>
            <person name="Rollins J.A."/>
            <person name="Ashrafi H."/>
        </authorList>
    </citation>
    <scope>NUCLEOTIDE SEQUENCE</scope>
    <source>
        <strain evidence="14">RL-1</strain>
    </source>
</reference>
<dbReference type="OrthoDB" id="1920692at2759"/>
<dbReference type="EMBL" id="CP063406">
    <property type="protein sequence ID" value="QSZ30787.1"/>
    <property type="molecule type" value="Genomic_DNA"/>
</dbReference>
<organism evidence="14 15">
    <name type="scientific">Monilinia vaccinii-corymbosi</name>
    <dbReference type="NCBI Taxonomy" id="61207"/>
    <lineage>
        <taxon>Eukaryota</taxon>
        <taxon>Fungi</taxon>
        <taxon>Dikarya</taxon>
        <taxon>Ascomycota</taxon>
        <taxon>Pezizomycotina</taxon>
        <taxon>Leotiomycetes</taxon>
        <taxon>Helotiales</taxon>
        <taxon>Sclerotiniaceae</taxon>
        <taxon>Monilinia</taxon>
    </lineage>
</organism>
<gene>
    <name evidence="14" type="ORF">DSL72_000345</name>
</gene>
<feature type="transmembrane region" description="Helical" evidence="13">
    <location>
        <begin position="12"/>
        <end position="31"/>
    </location>
</feature>
<evidence type="ECO:0000256" key="5">
    <source>
        <dbReference type="ARBA" id="ARBA00022448"/>
    </source>
</evidence>
<accession>A0A8A3PAA7</accession>
<keyword evidence="5" id="KW-0813">Transport</keyword>
<evidence type="ECO:0000256" key="4">
    <source>
        <dbReference type="ARBA" id="ARBA00016392"/>
    </source>
</evidence>
<protein>
    <recommendedName>
        <fullName evidence="4">NADH dehydrogenase [ubiquinone] 1 alpha subcomplex subunit 1</fullName>
    </recommendedName>
</protein>
<evidence type="ECO:0000256" key="8">
    <source>
        <dbReference type="ARBA" id="ARBA00022792"/>
    </source>
</evidence>
<evidence type="ECO:0000256" key="1">
    <source>
        <dbReference type="ARBA" id="ARBA00003195"/>
    </source>
</evidence>
<comment type="subcellular location">
    <subcellularLocation>
        <location evidence="2">Mitochondrion inner membrane</location>
        <topology evidence="2">Single-pass membrane protein</topology>
        <orientation evidence="2">Matrix side</orientation>
    </subcellularLocation>
</comment>
<keyword evidence="7 13" id="KW-0812">Transmembrane</keyword>
<dbReference type="InterPro" id="IPR017384">
    <property type="entry name" value="NADH_Ub_cplx-1_asu_su-1"/>
</dbReference>
<proteinExistence type="inferred from homology"/>
<evidence type="ECO:0000256" key="13">
    <source>
        <dbReference type="SAM" id="Phobius"/>
    </source>
</evidence>
<keyword evidence="12 13" id="KW-0472">Membrane</keyword>
<evidence type="ECO:0000256" key="6">
    <source>
        <dbReference type="ARBA" id="ARBA00022660"/>
    </source>
</evidence>
<dbReference type="PANTHER" id="PTHR17098">
    <property type="entry name" value="NADH-UBIQUINONE OXIDOREDUCTASE MWFE SUBUNIT"/>
    <property type="match status" value="1"/>
</dbReference>
<evidence type="ECO:0000313" key="14">
    <source>
        <dbReference type="EMBL" id="QSZ30787.1"/>
    </source>
</evidence>
<dbReference type="Proteomes" id="UP000672032">
    <property type="component" value="Chromosome 2"/>
</dbReference>
<keyword evidence="10 13" id="KW-1133">Transmembrane helix</keyword>
<comment type="similarity">
    <text evidence="3">Belongs to the complex I NDUFA1 subunit family.</text>
</comment>
<keyword evidence="6" id="KW-0679">Respiratory chain</keyword>
<keyword evidence="11" id="KW-0496">Mitochondrion</keyword>
<evidence type="ECO:0000256" key="12">
    <source>
        <dbReference type="ARBA" id="ARBA00023136"/>
    </source>
</evidence>
<keyword evidence="8" id="KW-0999">Mitochondrion inner membrane</keyword>
<name>A0A8A3PAA7_9HELO</name>
<comment type="function">
    <text evidence="1">Accessory subunit of the mitochondrial membrane respiratory chain NADH dehydrogenase (Complex I), that is believed not to be involved in catalysis. Complex I functions in the transfer of electrons from NADH to the respiratory chain. The immediate electron acceptor for the enzyme is believed to be ubiquinone.</text>
</comment>
<keyword evidence="9" id="KW-0249">Electron transport</keyword>
<sequence>MGVPFEALLPYAIMLSMFGITGAGLSTVRAMQNGGKRGRHSLDAWDRQSDICPQMSRLPLMDRDRRLTGFLRGQTDNPCAPPGFELNNPWRLEKRFL</sequence>
<evidence type="ECO:0000256" key="11">
    <source>
        <dbReference type="ARBA" id="ARBA00023128"/>
    </source>
</evidence>
<dbReference type="Pfam" id="PF15879">
    <property type="entry name" value="MWFE"/>
    <property type="match status" value="1"/>
</dbReference>
<evidence type="ECO:0000256" key="10">
    <source>
        <dbReference type="ARBA" id="ARBA00022989"/>
    </source>
</evidence>
<dbReference type="AlphaFoldDB" id="A0A8A3PAA7"/>
<evidence type="ECO:0000256" key="7">
    <source>
        <dbReference type="ARBA" id="ARBA00022692"/>
    </source>
</evidence>
<evidence type="ECO:0000313" key="15">
    <source>
        <dbReference type="Proteomes" id="UP000672032"/>
    </source>
</evidence>
<evidence type="ECO:0000256" key="2">
    <source>
        <dbReference type="ARBA" id="ARBA00004298"/>
    </source>
</evidence>